<dbReference type="Proteomes" id="UP001198893">
    <property type="component" value="Unassembled WGS sequence"/>
</dbReference>
<proteinExistence type="predicted"/>
<sequence>MRLNSVGRKEVSFLFDRIAAQSVRHKYIIKSARSTWNFVRQQATLAQGSASEAHLNMDVNMRRLPELMKDAIEILSAPAGFMLVLERIDCAIILLTERPFLS</sequence>
<comment type="caution">
    <text evidence="1">The sequence shown here is derived from an EMBL/GenBank/DDBJ whole genome shotgun (WGS) entry which is preliminary data.</text>
</comment>
<evidence type="ECO:0000313" key="2">
    <source>
        <dbReference type="Proteomes" id="UP001198893"/>
    </source>
</evidence>
<dbReference type="AlphaFoldDB" id="A0AAW4W7L7"/>
<name>A0AAW4W7L7_9FIRM</name>
<organism evidence="1 2">
    <name type="scientific">Roseburia amylophila</name>
    <dbReference type="NCBI Taxonomy" id="2981794"/>
    <lineage>
        <taxon>Bacteria</taxon>
        <taxon>Bacillati</taxon>
        <taxon>Bacillota</taxon>
        <taxon>Clostridia</taxon>
        <taxon>Lachnospirales</taxon>
        <taxon>Lachnospiraceae</taxon>
        <taxon>Roseburia</taxon>
    </lineage>
</organism>
<reference evidence="1" key="1">
    <citation type="submission" date="2021-10" db="EMBL/GenBank/DDBJ databases">
        <title>Anaerobic single-cell dispensing facilitates the cultivation of human gut bacteria.</title>
        <authorList>
            <person name="Afrizal A."/>
        </authorList>
    </citation>
    <scope>NUCLEOTIDE SEQUENCE</scope>
    <source>
        <strain evidence="1">CLA-AA-H204</strain>
    </source>
</reference>
<accession>A0AAW4W7L7</accession>
<dbReference type="RefSeq" id="WP_227709383.1">
    <property type="nucleotide sequence ID" value="NZ_JAJEQW010000001.1"/>
</dbReference>
<protein>
    <submittedName>
        <fullName evidence="1">Uncharacterized protein</fullName>
    </submittedName>
</protein>
<evidence type="ECO:0000313" key="1">
    <source>
        <dbReference type="EMBL" id="MCC2240786.1"/>
    </source>
</evidence>
<dbReference type="EMBL" id="JAJEQW010000001">
    <property type="protein sequence ID" value="MCC2240786.1"/>
    <property type="molecule type" value="Genomic_DNA"/>
</dbReference>
<gene>
    <name evidence="1" type="ORF">LKD47_00540</name>
</gene>